<evidence type="ECO:0000256" key="9">
    <source>
        <dbReference type="ARBA" id="ARBA00023180"/>
    </source>
</evidence>
<dbReference type="GO" id="GO:0016020">
    <property type="term" value="C:membrane"/>
    <property type="evidence" value="ECO:0007669"/>
    <property type="project" value="UniProtKB-SubCell"/>
</dbReference>
<proteinExistence type="inferred from homology"/>
<dbReference type="Pfam" id="PF14510">
    <property type="entry name" value="ABC_trans_N"/>
    <property type="match status" value="1"/>
</dbReference>
<feature type="transmembrane region" description="Helical" evidence="11">
    <location>
        <begin position="651"/>
        <end position="669"/>
    </location>
</feature>
<evidence type="ECO:0000313" key="14">
    <source>
        <dbReference type="Proteomes" id="UP000653565"/>
    </source>
</evidence>
<dbReference type="Pfam" id="PF01061">
    <property type="entry name" value="ABC2_membrane"/>
    <property type="match status" value="2"/>
</dbReference>
<keyword evidence="5" id="KW-0547">Nucleotide-binding</keyword>
<name>A0A8H4MGR4_9EURO</name>
<evidence type="ECO:0000256" key="8">
    <source>
        <dbReference type="ARBA" id="ARBA00023136"/>
    </source>
</evidence>
<evidence type="ECO:0000256" key="2">
    <source>
        <dbReference type="ARBA" id="ARBA00006012"/>
    </source>
</evidence>
<feature type="transmembrane region" description="Helical" evidence="11">
    <location>
        <begin position="1159"/>
        <end position="1180"/>
    </location>
</feature>
<evidence type="ECO:0000313" key="13">
    <source>
        <dbReference type="EMBL" id="KAF4243139.1"/>
    </source>
</evidence>
<feature type="domain" description="ABC transporter" evidence="12">
    <location>
        <begin position="831"/>
        <end position="1066"/>
    </location>
</feature>
<dbReference type="InterPro" id="IPR003439">
    <property type="entry name" value="ABC_transporter-like_ATP-bd"/>
</dbReference>
<dbReference type="InterPro" id="IPR013525">
    <property type="entry name" value="ABC2_TM"/>
</dbReference>
<feature type="transmembrane region" description="Helical" evidence="11">
    <location>
        <begin position="1433"/>
        <end position="1451"/>
    </location>
</feature>
<dbReference type="Pfam" id="PF01227">
    <property type="entry name" value="GTP_cyclohydroI"/>
    <property type="match status" value="1"/>
</dbReference>
<dbReference type="SMART" id="SM00382">
    <property type="entry name" value="AAA"/>
    <property type="match status" value="2"/>
</dbReference>
<evidence type="ECO:0000256" key="7">
    <source>
        <dbReference type="ARBA" id="ARBA00022989"/>
    </source>
</evidence>
<evidence type="ECO:0000256" key="5">
    <source>
        <dbReference type="ARBA" id="ARBA00022741"/>
    </source>
</evidence>
<dbReference type="Proteomes" id="UP000653565">
    <property type="component" value="Unassembled WGS sequence"/>
</dbReference>
<dbReference type="InterPro" id="IPR018234">
    <property type="entry name" value="GTP_CycHdrlase_I_CS"/>
</dbReference>
<comment type="similarity">
    <text evidence="2">Belongs to the ABC transporter superfamily. ABCG family. PDR (TC 3.A.1.205) subfamily.</text>
</comment>
<feature type="compositionally biased region" description="Polar residues" evidence="10">
    <location>
        <begin position="66"/>
        <end position="76"/>
    </location>
</feature>
<keyword evidence="8 11" id="KW-0472">Membrane</keyword>
<sequence length="1592" mass="178716">MMPLQPIPLQTLPSTRPETADQGHSIPSTPRTAHPIDDHSSETASTYERGIDEEVRMLARKLTTKSGNFDGQNPFAQGQGGKLDPHSEDFDRRAWAKAYYNTLKSPENGLLPRTAGLAFENVWAHGSGADIEFQKTVGNMLLDAVSLVRDLFGSSRKTKVNILHGMDGVLHSGEMLMVLGPPGSGCSTLLRAISGETHGFRLNEDSYINYEGIRPKELHRNCRGEAIYAGEVDTHIATLPVGDTLYFAARMRTPNNLPEGLTHHQYALQLRDVVMAVFGLSHTVNTRVGDDFLRGVSGGERKRVTIAEAALCGAPLQCWDNSTRGLDSANSIKFCQTLRMQSDIMKTTSLVAIYQAPQDAYDLFDKVTVLYEGRQIYYGRREDAKAYFEELGFSCPPRQTTPDFLTSMTSASERIPKPGYESRVPRSPDEFAQAWKNSRQRQALLKEIEQYKTSYPFDGTHKQEFMASRKADQSWGQRVRSPFTLSFFGQVNLCLWRAFRQLRNDPSVMISSFLMYFFEALIIGSVFYNMKTDTDSFFKRGVLLFYVILLNAFSCMLEILSVYSTRKVVGKHSRYALYHPSADAVAAIIANLPYKVLNCLFMNTTIYLMSNLRREAGPFFFFLFFTFLINFAMSMFFRLAGSLTKSFEQALAPAAVLMLAVVTYTGFAIPKRYMLGWIGWVRHINPVAYGFESIMLNEFHHRQYSCSQVVPSGPGYDSAAPDQQACAVKGATLGSKVVSGTAFLLESYDYRNGHKWRNLGIIIAISIGLLLGYLAAIEYISSEKSKGEVLIFRRANMRPRFFKNRNHDLESLNDSPPTPDKQERPDTGAGQQKEDHNDVFHWQDVCYDIKIKGEPRRILDNGVSGAGKTTLLDVLASRVSTGVVTGDMLVNGTLRDDSFQSYVQQQDLHLATSTVREALNLSAILRQPRHISKQEKLDYVNTVIDLLEMHAFADAVVGVPGEGLNVEQRKRLTIGVELAARPQLLLFLDEPTSGLDSQTSWSIISLMKKLTQSGQAILCTIHQPSAMLFQRFDRLLLLAKGGKTVYFGDIGDDARTLLNYFARNGAPPCPEGANPAEYMLNVITGSRDSASNLNWPEIWNNSPEQKAVQDHLQELKQGISVSSTVPNDSTGSGEFAADFSEQLWQVTKRLFQQYWRNPGYIYSKAVLTVGAALFIGFSFFRAQSTQQGLQNQLFGVFIFLAVALQMVTQIIPVFVTQRTLYEARERPSKTYSWKAFMLANIFVELVWNSIMGIFCFLCWYYPIGLWHNAEPTGQVHSRGALACLFIWACMLWSSSLAHLLIAGLETADAASGLATIIFELLLLFCGVITTHQALPGFWIFMYRINPLTYLISGLLSTSLANAPMTCASNEYQVFNAPENLTCGEYMKGFQSLAGGYLVDEEARMCQYCPFTSTNVFLHHYDADFGSRWRNFGILWAFVAFNIIGAVVLYWATRVPKNWKKNYELRRQKSLFVLIRSYDNSIPQEASLGRNWDADYDVIGINSPGDRGTVLEDREKQLAANIQNTLKNVEDLNPRGSSQNPKHEIVLARDIKVFSMCEHHQIPIMGKVGNTILMGYWSIFSTTSPRLNEKVKL</sequence>
<feature type="transmembrane region" description="Helical" evidence="11">
    <location>
        <begin position="1192"/>
        <end position="1215"/>
    </location>
</feature>
<dbReference type="CDD" id="cd03233">
    <property type="entry name" value="ABCG_PDR_domain1"/>
    <property type="match status" value="1"/>
</dbReference>
<dbReference type="GO" id="GO:0003934">
    <property type="term" value="F:GTP cyclohydrolase I activity"/>
    <property type="evidence" value="ECO:0007669"/>
    <property type="project" value="InterPro"/>
</dbReference>
<dbReference type="InterPro" id="IPR027417">
    <property type="entry name" value="P-loop_NTPase"/>
</dbReference>
<protein>
    <recommendedName>
        <fullName evidence="12">ABC transporter domain-containing protein</fullName>
    </recommendedName>
</protein>
<evidence type="ECO:0000256" key="10">
    <source>
        <dbReference type="SAM" id="MobiDB-lite"/>
    </source>
</evidence>
<dbReference type="InterPro" id="IPR003593">
    <property type="entry name" value="AAA+_ATPase"/>
</dbReference>
<feature type="region of interest" description="Disordered" evidence="10">
    <location>
        <begin position="805"/>
        <end position="834"/>
    </location>
</feature>
<feature type="transmembrane region" description="Helical" evidence="11">
    <location>
        <begin position="584"/>
        <end position="608"/>
    </location>
</feature>
<evidence type="ECO:0000256" key="4">
    <source>
        <dbReference type="ARBA" id="ARBA00022692"/>
    </source>
</evidence>
<organism evidence="13 14">
    <name type="scientific">Aspergillus fumigatiaffinis</name>
    <dbReference type="NCBI Taxonomy" id="340414"/>
    <lineage>
        <taxon>Eukaryota</taxon>
        <taxon>Fungi</taxon>
        <taxon>Dikarya</taxon>
        <taxon>Ascomycota</taxon>
        <taxon>Pezizomycotina</taxon>
        <taxon>Eurotiomycetes</taxon>
        <taxon>Eurotiomycetidae</taxon>
        <taxon>Eurotiales</taxon>
        <taxon>Aspergillaceae</taxon>
        <taxon>Aspergillus</taxon>
        <taxon>Aspergillus subgen. Fumigati</taxon>
    </lineage>
</organism>
<comment type="subcellular location">
    <subcellularLocation>
        <location evidence="1">Membrane</location>
        <topology evidence="1">Multi-pass membrane protein</topology>
    </subcellularLocation>
</comment>
<dbReference type="FunFam" id="3.40.50.300:FF:000054">
    <property type="entry name" value="ABC multidrug transporter atrF"/>
    <property type="match status" value="1"/>
</dbReference>
<feature type="compositionally biased region" description="Basic and acidic residues" evidence="10">
    <location>
        <begin position="820"/>
        <end position="834"/>
    </location>
</feature>
<dbReference type="InterPro" id="IPR034001">
    <property type="entry name" value="ABCG_PDR_1"/>
</dbReference>
<feature type="transmembrane region" description="Helical" evidence="11">
    <location>
        <begin position="542"/>
        <end position="564"/>
    </location>
</feature>
<dbReference type="Gene3D" id="3.40.50.300">
    <property type="entry name" value="P-loop containing nucleotide triphosphate hydrolases"/>
    <property type="match status" value="2"/>
</dbReference>
<dbReference type="SUPFAM" id="SSF55620">
    <property type="entry name" value="Tetrahydrobiopterin biosynthesis enzymes-like"/>
    <property type="match status" value="1"/>
</dbReference>
<keyword evidence="9" id="KW-0325">Glycoprotein</keyword>
<evidence type="ECO:0000256" key="6">
    <source>
        <dbReference type="ARBA" id="ARBA00022840"/>
    </source>
</evidence>
<keyword evidence="7 11" id="KW-1133">Transmembrane helix</keyword>
<dbReference type="Pfam" id="PF06422">
    <property type="entry name" value="PDR_CDR"/>
    <property type="match status" value="1"/>
</dbReference>
<dbReference type="InterPro" id="IPR020602">
    <property type="entry name" value="GTP_CycHdrlase_I_dom"/>
</dbReference>
<dbReference type="PROSITE" id="PS00211">
    <property type="entry name" value="ABC_TRANSPORTER_1"/>
    <property type="match status" value="1"/>
</dbReference>
<feature type="transmembrane region" description="Helical" evidence="11">
    <location>
        <begin position="1281"/>
        <end position="1301"/>
    </location>
</feature>
<dbReference type="GO" id="GO:0046654">
    <property type="term" value="P:tetrahydrofolate biosynthetic process"/>
    <property type="evidence" value="ECO:0007669"/>
    <property type="project" value="InterPro"/>
</dbReference>
<dbReference type="PROSITE" id="PS50893">
    <property type="entry name" value="ABC_TRANSPORTER_2"/>
    <property type="match status" value="2"/>
</dbReference>
<dbReference type="InterPro" id="IPR010929">
    <property type="entry name" value="PDR_CDR_ABC"/>
</dbReference>
<dbReference type="GO" id="GO:0016887">
    <property type="term" value="F:ATP hydrolysis activity"/>
    <property type="evidence" value="ECO:0007669"/>
    <property type="project" value="InterPro"/>
</dbReference>
<dbReference type="Pfam" id="PF00005">
    <property type="entry name" value="ABC_tran"/>
    <property type="match status" value="2"/>
</dbReference>
<feature type="transmembrane region" description="Helical" evidence="11">
    <location>
        <begin position="620"/>
        <end position="639"/>
    </location>
</feature>
<comment type="caution">
    <text evidence="13">The sequence shown here is derived from an EMBL/GenBank/DDBJ whole genome shotgun (WGS) entry which is preliminary data.</text>
</comment>
<reference evidence="13" key="1">
    <citation type="journal article" date="2020" name="bioRxiv">
        <title>Genomic and phenotypic heterogeneity of clinical isolates of the human pathogens Aspergillus fumigatus, Aspergillus lentulus and Aspergillus fumigatiaffinis.</title>
        <authorList>
            <person name="dos Santos R.A.C."/>
            <person name="Steenwyk J.L."/>
            <person name="Rivero-Menendez O."/>
            <person name="Mead M.E."/>
            <person name="Silva L.P."/>
            <person name="Bastos R.W."/>
            <person name="Alastruey-Izquierdo A."/>
            <person name="Goldman G.H."/>
            <person name="Rokas A."/>
        </authorList>
    </citation>
    <scope>NUCLEOTIDE SEQUENCE</scope>
    <source>
        <strain evidence="13">CNM-CM6805</strain>
    </source>
</reference>
<dbReference type="CDD" id="cd03232">
    <property type="entry name" value="ABCG_PDR_domain2"/>
    <property type="match status" value="1"/>
</dbReference>
<dbReference type="InterPro" id="IPR034003">
    <property type="entry name" value="ABCG_PDR_2"/>
</dbReference>
<keyword evidence="14" id="KW-1185">Reference proteome</keyword>
<feature type="transmembrane region" description="Helical" evidence="11">
    <location>
        <begin position="1313"/>
        <end position="1334"/>
    </location>
</feature>
<evidence type="ECO:0000256" key="11">
    <source>
        <dbReference type="SAM" id="Phobius"/>
    </source>
</evidence>
<gene>
    <name evidence="13" type="ORF">CNMCM6805_001741</name>
</gene>
<accession>A0A8H4MGR4</accession>
<feature type="region of interest" description="Disordered" evidence="10">
    <location>
        <begin position="66"/>
        <end position="85"/>
    </location>
</feature>
<dbReference type="SUPFAM" id="SSF52540">
    <property type="entry name" value="P-loop containing nucleoside triphosphate hydrolases"/>
    <property type="match status" value="2"/>
</dbReference>
<dbReference type="GO" id="GO:0140359">
    <property type="term" value="F:ABC-type transporter activity"/>
    <property type="evidence" value="ECO:0007669"/>
    <property type="project" value="InterPro"/>
</dbReference>
<evidence type="ECO:0000259" key="12">
    <source>
        <dbReference type="PROSITE" id="PS50893"/>
    </source>
</evidence>
<feature type="region of interest" description="Disordered" evidence="10">
    <location>
        <begin position="1"/>
        <end position="49"/>
    </location>
</feature>
<dbReference type="GO" id="GO:0005524">
    <property type="term" value="F:ATP binding"/>
    <property type="evidence" value="ECO:0007669"/>
    <property type="project" value="UniProtKB-KW"/>
</dbReference>
<keyword evidence="4 11" id="KW-0812">Transmembrane</keyword>
<dbReference type="InterPro" id="IPR017871">
    <property type="entry name" value="ABC_transporter-like_CS"/>
</dbReference>
<keyword evidence="6" id="KW-0067">ATP-binding</keyword>
<feature type="domain" description="ABC transporter" evidence="12">
    <location>
        <begin position="142"/>
        <end position="397"/>
    </location>
</feature>
<dbReference type="EMBL" id="JAAAPX010000013">
    <property type="protein sequence ID" value="KAF4243139.1"/>
    <property type="molecule type" value="Genomic_DNA"/>
</dbReference>
<dbReference type="PROSITE" id="PS00859">
    <property type="entry name" value="GTP_CYCLOHYDROL_1_1"/>
    <property type="match status" value="1"/>
</dbReference>
<reference evidence="13" key="2">
    <citation type="submission" date="2020-04" db="EMBL/GenBank/DDBJ databases">
        <authorList>
            <person name="Santos R.A.C."/>
            <person name="Steenwyk J.L."/>
            <person name="Rivero-Menendez O."/>
            <person name="Mead M.E."/>
            <person name="Silva L.P."/>
            <person name="Bastos R.W."/>
            <person name="Alastruey-Izquierdo A."/>
            <person name="Goldman G.H."/>
            <person name="Rokas A."/>
        </authorList>
    </citation>
    <scope>NUCLEOTIDE SEQUENCE</scope>
    <source>
        <strain evidence="13">CNM-CM6805</strain>
    </source>
</reference>
<keyword evidence="3" id="KW-0813">Transport</keyword>
<evidence type="ECO:0000256" key="3">
    <source>
        <dbReference type="ARBA" id="ARBA00022448"/>
    </source>
</evidence>
<feature type="transmembrane region" description="Helical" evidence="11">
    <location>
        <begin position="759"/>
        <end position="780"/>
    </location>
</feature>
<feature type="transmembrane region" description="Helical" evidence="11">
    <location>
        <begin position="1235"/>
        <end position="1260"/>
    </location>
</feature>
<dbReference type="InterPro" id="IPR029481">
    <property type="entry name" value="ABC_trans_N"/>
</dbReference>
<dbReference type="PANTHER" id="PTHR19241">
    <property type="entry name" value="ATP-BINDING CASSETTE TRANSPORTER"/>
    <property type="match status" value="1"/>
</dbReference>
<feature type="transmembrane region" description="Helical" evidence="11">
    <location>
        <begin position="508"/>
        <end position="530"/>
    </location>
</feature>
<evidence type="ECO:0000256" key="1">
    <source>
        <dbReference type="ARBA" id="ARBA00004141"/>
    </source>
</evidence>